<feature type="compositionally biased region" description="Polar residues" evidence="5">
    <location>
        <begin position="1563"/>
        <end position="1581"/>
    </location>
</feature>
<feature type="compositionally biased region" description="Polar residues" evidence="5">
    <location>
        <begin position="1521"/>
        <end position="1556"/>
    </location>
</feature>
<sequence length="1651" mass="187025">MSSGETAGELCSLLGLPMDTVNGLPLAVQNAIASKFTSERQTVRTVEGRMELIVEENRLLKSSNLDMSRIVTERAEEIGRLRDEVSTVTGQTSALRAELENLQNDLELLKDKDLALQSERDSTVALLDGLKLENSALRAEIEQAKELASIRQHDYEADLDSKTGALVSKEEELRLAKSERASLISQTERLSQELLQRDADIRQLVDADKLRQDEYTDEINLQKHRARLLQEQVASLEKEAKLVGHETEPEYEIPPPGEEVALQQRSHSISMDSLLTGNDETSHSMSELNNNISILSNRLKRETLSKQKLEKQVHKFVTELEQTAPIIKSFKQKSEQSDAQIHKLQLHLEHVTKDKETIFQEVEQYKKQLEQISGQDKILRRERFDLARQLQYLLLNGFVKDSDDPLTSSEFSYIKEILNTDPEEGNTSSTDSQLIISKRMLKFKSIVELQQQNINLLSAVRTLSDRAETLERKLESGDSIEAINEAKQTLLDLQQYNSSLEAKVESLTNKLKANEHFTSIGDGEFGNSDLSDGNNIQALKNKYDSLMAESSETIGHLYSQINNLQQSKSDLAKECESLINSKHLIEDRLKITQDMLDLSKNENSTLRNRIKNTSQALKEREVETSQTIKKYLDCVAKLDVIQRQLENTLVEKDILQNAQSSIENKLNQALKERNNFQGLIPQLRALQKNQDEQLKDIQVSLQNKIDDLELENTELRNKIDTKETSPSSALTNPKAELEWYQTKFDSLSGSNDALNEKMIECASTIETLTVKTQTLDILLQEANSKNKLLEARETVDDVNKLTGALETELATSRTRLTDTSRELEISSNTIRQYQSEIKVLNERQSELENENKHLRDEIAILRDELTHNGGEFEREKEALMKKLSNLEIRQAELTKLEEDYTAEIEKLKLDLDKQAMLGKEIKLAHDEEVREVQNRNTETYRNELELVEIRQTKVFVEKEKELESRIKILNEQIELDKERMKQFSDEESLLREQVKLLADEKASDLVDAGVSPEYTDLVRKLSDEKKNLESKLFASQSEKNRLREQLTKTESEIAVLNMNYEQAKKEVAAEVNNESGRAEEHIAQLESLKESNMSLTNEVKLAQMRNGEIIAELNELKTKFKSVESQLDEARNVLSSKDMKLMELQTECSRLKATSHDMPQNGNKDSSSELVGALQSSVATLTEQVDNLKHANTELEDRFGRLKRQARERLDASKVTINSLRDNVETLTKDKTALQDVIERSKDELNELRAKIQEHIETSAVMKELKTELAAVMSKNKDIEAELNETSKSSNQLTTALNEEIESLKHEVQYLKEASSAEPQGNEEMSGVVESMRKAFEDEKIAFMKATSEDSEARLAEERGKLKREMEALEKEKDSLVMEKTRLGEENTALMKARSDVPDIETLQKQWEASNKERLVLLYKEKSDQMMRAKMDELEEQFQNRVRNKEKELNALKDEIEEKCKTGHEDTLIAVKKRAFEEGKQQATMKMSILERKIAKLEAESKATKSGSDMSVSEDAPRFVTPNNNKVQQANQPFLATAGSGFSVQSSESNPFTTPVSRGAAHTNASSQSKFAPTFLLNSQPPVLVSGSSDEDNDTMRGTSVDEDAGTAVPSLNENNKRPGEGESNLKSPSKKTRSVSEESSGDSTGDISDE</sequence>
<reference evidence="8" key="2">
    <citation type="submission" date="2012-08" db="EMBL/GenBank/DDBJ databases">
        <title>Genome sequence of Kazachstania naganishii.</title>
        <authorList>
            <person name="Gordon J.L."/>
            <person name="Armisen D."/>
            <person name="Proux-Wera E."/>
            <person name="OhEigeartaigh S.S."/>
            <person name="Byrne K.P."/>
            <person name="Wolfe K.H."/>
        </authorList>
    </citation>
    <scope>NUCLEOTIDE SEQUENCE [LARGE SCALE GENOMIC DNA]</scope>
    <source>
        <strain evidence="8">ATCC MYA-139 / BCRC 22969 / CBS 8797 / CCRC 22969 / KCTC 17520 / NBRC 10181 / NCYC 3082</strain>
    </source>
</reference>
<dbReference type="GO" id="GO:0017056">
    <property type="term" value="F:structural constituent of nuclear pore"/>
    <property type="evidence" value="ECO:0007669"/>
    <property type="project" value="TreeGrafter"/>
</dbReference>
<dbReference type="STRING" id="1071383.J7RXE6"/>
<dbReference type="PANTHER" id="PTHR18898:SF2">
    <property type="entry name" value="NUCLEOPROTEIN TPR"/>
    <property type="match status" value="1"/>
</dbReference>
<dbReference type="PANTHER" id="PTHR18898">
    <property type="entry name" value="NUCLEOPROTEIN TPR-RELATED"/>
    <property type="match status" value="1"/>
</dbReference>
<feature type="coiled-coil region" evidence="4">
    <location>
        <begin position="1178"/>
        <end position="1314"/>
    </location>
</feature>
<feature type="coiled-coil region" evidence="4">
    <location>
        <begin position="348"/>
        <end position="382"/>
    </location>
</feature>
<feature type="coiled-coil region" evidence="4">
    <location>
        <begin position="561"/>
        <end position="725"/>
    </location>
</feature>
<feature type="coiled-coil region" evidence="4">
    <location>
        <begin position="823"/>
        <end position="910"/>
    </location>
</feature>
<organism evidence="7 8">
    <name type="scientific">Huiozyma naganishii (strain ATCC MYA-139 / BCRC 22969 / CBS 8797 / KCTC 17520 / NBRC 10181 / NCYC 3082 / Yp74L-3)</name>
    <name type="common">Yeast</name>
    <name type="synonym">Kazachstania naganishii</name>
    <dbReference type="NCBI Taxonomy" id="1071383"/>
    <lineage>
        <taxon>Eukaryota</taxon>
        <taxon>Fungi</taxon>
        <taxon>Dikarya</taxon>
        <taxon>Ascomycota</taxon>
        <taxon>Saccharomycotina</taxon>
        <taxon>Saccharomycetes</taxon>
        <taxon>Saccharomycetales</taxon>
        <taxon>Saccharomycetaceae</taxon>
        <taxon>Huiozyma</taxon>
    </lineage>
</organism>
<dbReference type="KEGG" id="kng:KNAG_0C06590"/>
<evidence type="ECO:0000256" key="2">
    <source>
        <dbReference type="ARBA" id="ARBA00023054"/>
    </source>
</evidence>
<dbReference type="OrthoDB" id="343070at2759"/>
<feature type="coiled-coil region" evidence="4">
    <location>
        <begin position="1428"/>
        <end position="1500"/>
    </location>
</feature>
<dbReference type="Pfam" id="PF25785">
    <property type="entry name" value="TPR"/>
    <property type="match status" value="1"/>
</dbReference>
<dbReference type="Gene3D" id="1.10.287.1490">
    <property type="match status" value="1"/>
</dbReference>
<dbReference type="InterPro" id="IPR057974">
    <property type="entry name" value="NUA/TPR/MLP1-2-like_dom"/>
</dbReference>
<protein>
    <recommendedName>
        <fullName evidence="6">NUA/TPR/MLP1-2-like domain-containing protein</fullName>
    </recommendedName>
</protein>
<accession>J7RXE6</accession>
<feature type="compositionally biased region" description="Polar residues" evidence="5">
    <location>
        <begin position="1638"/>
        <end position="1651"/>
    </location>
</feature>
<dbReference type="eggNOG" id="KOG4674">
    <property type="taxonomic scope" value="Eukaryota"/>
</dbReference>
<dbReference type="GO" id="GO:0005643">
    <property type="term" value="C:nuclear pore"/>
    <property type="evidence" value="ECO:0007669"/>
    <property type="project" value="TreeGrafter"/>
</dbReference>
<reference evidence="7 8" key="1">
    <citation type="journal article" date="2011" name="Proc. Natl. Acad. Sci. U.S.A.">
        <title>Evolutionary erosion of yeast sex chromosomes by mating-type switching accidents.</title>
        <authorList>
            <person name="Gordon J.L."/>
            <person name="Armisen D."/>
            <person name="Proux-Wera E."/>
            <person name="Oheigeartaigh S.S."/>
            <person name="Byrne K.P."/>
            <person name="Wolfe K.H."/>
        </authorList>
    </citation>
    <scope>NUCLEOTIDE SEQUENCE [LARGE SCALE GENOMIC DNA]</scope>
    <source>
        <strain evidence="8">ATCC MYA-139 / BCRC 22969 / CBS 8797 / CCRC 22969 / KCTC 17520 / NBRC 10181 / NCYC 3082</strain>
    </source>
</reference>
<evidence type="ECO:0000256" key="5">
    <source>
        <dbReference type="SAM" id="MobiDB-lite"/>
    </source>
</evidence>
<feature type="region of interest" description="Disordered" evidence="5">
    <location>
        <begin position="1500"/>
        <end position="1651"/>
    </location>
</feature>
<dbReference type="EMBL" id="HE978316">
    <property type="protein sequence ID" value="CCK69752.1"/>
    <property type="molecule type" value="Genomic_DNA"/>
</dbReference>
<feature type="coiled-coil region" evidence="4">
    <location>
        <begin position="483"/>
        <end position="510"/>
    </location>
</feature>
<name>J7RXE6_HUIN7</name>
<feature type="coiled-coil region" evidence="4">
    <location>
        <begin position="219"/>
        <end position="246"/>
    </location>
</feature>
<feature type="coiled-coil region" evidence="4">
    <location>
        <begin position="1018"/>
        <end position="1147"/>
    </location>
</feature>
<evidence type="ECO:0000313" key="8">
    <source>
        <dbReference type="Proteomes" id="UP000006310"/>
    </source>
</evidence>
<proteinExistence type="predicted"/>
<dbReference type="Proteomes" id="UP000006310">
    <property type="component" value="Chromosome 3"/>
</dbReference>
<feature type="coiled-coil region" evidence="4">
    <location>
        <begin position="92"/>
        <end position="186"/>
    </location>
</feature>
<evidence type="ECO:0000259" key="6">
    <source>
        <dbReference type="Pfam" id="PF25785"/>
    </source>
</evidence>
<dbReference type="RefSeq" id="XP_022463998.1">
    <property type="nucleotide sequence ID" value="XM_022607398.1"/>
</dbReference>
<evidence type="ECO:0000256" key="3">
    <source>
        <dbReference type="ARBA" id="ARBA00023242"/>
    </source>
</evidence>
<keyword evidence="3" id="KW-0539">Nucleus</keyword>
<dbReference type="OMA" id="HAQQNYE"/>
<dbReference type="GO" id="GO:0006406">
    <property type="term" value="P:mRNA export from nucleus"/>
    <property type="evidence" value="ECO:0007669"/>
    <property type="project" value="TreeGrafter"/>
</dbReference>
<feature type="coiled-coil region" evidence="4">
    <location>
        <begin position="959"/>
        <end position="986"/>
    </location>
</feature>
<evidence type="ECO:0000256" key="4">
    <source>
        <dbReference type="SAM" id="Coils"/>
    </source>
</evidence>
<evidence type="ECO:0000313" key="7">
    <source>
        <dbReference type="EMBL" id="CCK69752.1"/>
    </source>
</evidence>
<keyword evidence="8" id="KW-1185">Reference proteome</keyword>
<dbReference type="GeneID" id="34525432"/>
<gene>
    <name evidence="7" type="primary">KNAG0C06590</name>
    <name evidence="7" type="ordered locus">KNAG_0C06590</name>
</gene>
<feature type="coiled-coil region" evidence="4">
    <location>
        <begin position="1352"/>
        <end position="1386"/>
    </location>
</feature>
<comment type="subcellular location">
    <subcellularLocation>
        <location evidence="1">Nucleus</location>
    </subcellularLocation>
</comment>
<dbReference type="HOGENOM" id="CLU_002365_0_0_1"/>
<feature type="domain" description="NUA/TPR/MLP1-2-like" evidence="6">
    <location>
        <begin position="362"/>
        <end position="471"/>
    </location>
</feature>
<evidence type="ECO:0000256" key="1">
    <source>
        <dbReference type="ARBA" id="ARBA00004123"/>
    </source>
</evidence>
<keyword evidence="2 4" id="KW-0175">Coiled coil</keyword>